<dbReference type="InterPro" id="IPR000160">
    <property type="entry name" value="GGDEF_dom"/>
</dbReference>
<dbReference type="Proteomes" id="UP000248259">
    <property type="component" value="Unassembled WGS sequence"/>
</dbReference>
<dbReference type="PROSITE" id="PS50113">
    <property type="entry name" value="PAC"/>
    <property type="match status" value="1"/>
</dbReference>
<reference evidence="6 7" key="1">
    <citation type="submission" date="2018-06" db="EMBL/GenBank/DDBJ databases">
        <title>Azoarcus communis strain SWub3 genome.</title>
        <authorList>
            <person name="Zorraquino Salvo V."/>
            <person name="Toubiana D."/>
            <person name="Blumwald E."/>
        </authorList>
    </citation>
    <scope>NUCLEOTIDE SEQUENCE [LARGE SCALE GENOMIC DNA]</scope>
    <source>
        <strain evidence="6 7">SWub3</strain>
    </source>
</reference>
<dbReference type="GO" id="GO:0071111">
    <property type="term" value="F:cyclic-guanylate-specific phosphodiesterase activity"/>
    <property type="evidence" value="ECO:0007669"/>
    <property type="project" value="UniProtKB-EC"/>
</dbReference>
<evidence type="ECO:0000259" key="4">
    <source>
        <dbReference type="PROSITE" id="PS50883"/>
    </source>
</evidence>
<evidence type="ECO:0000259" key="2">
    <source>
        <dbReference type="PROSITE" id="PS50112"/>
    </source>
</evidence>
<evidence type="ECO:0000256" key="1">
    <source>
        <dbReference type="ARBA" id="ARBA00051114"/>
    </source>
</evidence>
<dbReference type="SUPFAM" id="SSF55073">
    <property type="entry name" value="Nucleotide cyclase"/>
    <property type="match status" value="1"/>
</dbReference>
<sequence length="851" mass="93837">MHTMTNAADLLTQTLEQAVDAVVMIDEHNHVILFNAAAERLWGRPREQVLGRNVAMLVPAGIRAQHDGFIQANRDTGIDRIVGSSIELPIERADGCIVWGSMSISRIRMPEKTLYTAFVKDITERRQLDETLKLMSLCLNETDNAVIVTDAEERILHVNTGFTRLFGWSLDEARGQRPQSLLFAHPCCPRRHFDDIETELSLGRSFRSDELVCDRTGHPLWCSMVLNPIAAPGGGRSHTVGILTDITHTKMHEVLQHKVLAAMAREASLTEVMNLVCTEVEHVAPEITATILRVDNDQRLRPLAAPSLPPSYSHALDGAPVGPNAGSCGTAAFRGEPVLVTDIARDPLWADYKHLILPLGRKACWSSPIKAHDGRVLGTFAFYFKECRGPDRLHERLVEVCVDLCALALEREESRARIRQLAFYDPLTGLPNRSLLHAHADQAISRAARNDEPLAVLFIDLDRFKQVNDSLGHPAGDELLRIATRRLQDEVRDADIVGRLSGDEFVVVLTQCDSARATDTVERLLAALSTPCQLGDVVLTPSASIGISLFPDNGRDMETLLHHADMAMYQAKGGGRGRFSFFSDEMNALAQERLALEAALREALSKGQLQLHYQPQLDLESGQLYGVEALARWTHPQLGNISPVRFIPLAEECGLIGALSQWALREACRQLADWRSRGLVIPAVSVNLSPTNFHNLELPRAIAETLRAHALAPSDLTVEITESVLMDTHPSTLKTIAEIHAQGVRLAMDDFGTGYSSLGYLRQLPVTELKLDKSFVSSLNDDHATRALTHAVIRIGDSLRLTVVAEGVETAAQRSILRSQGYHIAQGYLFSPPLPAPALERWLQARADATS</sequence>
<feature type="domain" description="PAC" evidence="3">
    <location>
        <begin position="84"/>
        <end position="134"/>
    </location>
</feature>
<dbReference type="AlphaFoldDB" id="A0A323V4M7"/>
<dbReference type="Gene3D" id="3.30.70.270">
    <property type="match status" value="1"/>
</dbReference>
<dbReference type="NCBIfam" id="TIGR00254">
    <property type="entry name" value="GGDEF"/>
    <property type="match status" value="1"/>
</dbReference>
<dbReference type="InterPro" id="IPR043128">
    <property type="entry name" value="Rev_trsase/Diguanyl_cyclase"/>
</dbReference>
<dbReference type="InterPro" id="IPR001633">
    <property type="entry name" value="EAL_dom"/>
</dbReference>
<dbReference type="FunFam" id="3.20.20.450:FF:000001">
    <property type="entry name" value="Cyclic di-GMP phosphodiesterase yahA"/>
    <property type="match status" value="1"/>
</dbReference>
<dbReference type="PIRSF" id="PIRSF005925">
    <property type="entry name" value="Dos"/>
    <property type="match status" value="1"/>
</dbReference>
<dbReference type="Gene3D" id="3.30.450.20">
    <property type="entry name" value="PAS domain"/>
    <property type="match status" value="2"/>
</dbReference>
<gene>
    <name evidence="6" type="ORF">DNK49_02380</name>
</gene>
<feature type="domain" description="GGDEF" evidence="5">
    <location>
        <begin position="452"/>
        <end position="584"/>
    </location>
</feature>
<dbReference type="InterPro" id="IPR003018">
    <property type="entry name" value="GAF"/>
</dbReference>
<proteinExistence type="predicted"/>
<dbReference type="PROSITE" id="PS50887">
    <property type="entry name" value="GGDEF"/>
    <property type="match status" value="1"/>
</dbReference>
<dbReference type="PROSITE" id="PS50883">
    <property type="entry name" value="EAL"/>
    <property type="match status" value="1"/>
</dbReference>
<dbReference type="OrthoDB" id="9813903at2"/>
<dbReference type="Pfam" id="PF00989">
    <property type="entry name" value="PAS"/>
    <property type="match status" value="1"/>
</dbReference>
<dbReference type="SMART" id="SM00065">
    <property type="entry name" value="GAF"/>
    <property type="match status" value="1"/>
</dbReference>
<dbReference type="Pfam" id="PF00563">
    <property type="entry name" value="EAL"/>
    <property type="match status" value="1"/>
</dbReference>
<dbReference type="EMBL" id="QKOE01000001">
    <property type="protein sequence ID" value="PZA18396.1"/>
    <property type="molecule type" value="Genomic_DNA"/>
</dbReference>
<feature type="domain" description="PAS" evidence="2">
    <location>
        <begin position="131"/>
        <end position="186"/>
    </location>
</feature>
<dbReference type="RefSeq" id="WP_110522697.1">
    <property type="nucleotide sequence ID" value="NZ_QKOE01000001.1"/>
</dbReference>
<evidence type="ECO:0000259" key="5">
    <source>
        <dbReference type="PROSITE" id="PS50887"/>
    </source>
</evidence>
<dbReference type="CDD" id="cd01948">
    <property type="entry name" value="EAL"/>
    <property type="match status" value="1"/>
</dbReference>
<dbReference type="InterPro" id="IPR035965">
    <property type="entry name" value="PAS-like_dom_sf"/>
</dbReference>
<dbReference type="InterPro" id="IPR035919">
    <property type="entry name" value="EAL_sf"/>
</dbReference>
<dbReference type="InterPro" id="IPR052155">
    <property type="entry name" value="Biofilm_reg_signaling"/>
</dbReference>
<feature type="domain" description="PAS" evidence="2">
    <location>
        <begin position="7"/>
        <end position="53"/>
    </location>
</feature>
<dbReference type="GO" id="GO:0006355">
    <property type="term" value="P:regulation of DNA-templated transcription"/>
    <property type="evidence" value="ECO:0007669"/>
    <property type="project" value="InterPro"/>
</dbReference>
<dbReference type="CDD" id="cd01949">
    <property type="entry name" value="GGDEF"/>
    <property type="match status" value="1"/>
</dbReference>
<dbReference type="SUPFAM" id="SSF141868">
    <property type="entry name" value="EAL domain-like"/>
    <property type="match status" value="1"/>
</dbReference>
<dbReference type="CDD" id="cd00130">
    <property type="entry name" value="PAS"/>
    <property type="match status" value="2"/>
</dbReference>
<dbReference type="SMART" id="SM00052">
    <property type="entry name" value="EAL"/>
    <property type="match status" value="1"/>
</dbReference>
<dbReference type="SMART" id="SM00091">
    <property type="entry name" value="PAS"/>
    <property type="match status" value="2"/>
</dbReference>
<dbReference type="InterPro" id="IPR012226">
    <property type="entry name" value="Diguanyl_cyclase/Pdiesterase"/>
</dbReference>
<comment type="catalytic activity">
    <reaction evidence="1">
        <text>3',3'-c-di-GMP + H2O = 5'-phosphoguanylyl(3'-&gt;5')guanosine + H(+)</text>
        <dbReference type="Rhea" id="RHEA:24902"/>
        <dbReference type="ChEBI" id="CHEBI:15377"/>
        <dbReference type="ChEBI" id="CHEBI:15378"/>
        <dbReference type="ChEBI" id="CHEBI:58754"/>
        <dbReference type="ChEBI" id="CHEBI:58805"/>
        <dbReference type="EC" id="3.1.4.52"/>
    </reaction>
    <physiologicalReaction direction="left-to-right" evidence="1">
        <dbReference type="Rhea" id="RHEA:24903"/>
    </physiologicalReaction>
</comment>
<dbReference type="SMART" id="SM00267">
    <property type="entry name" value="GGDEF"/>
    <property type="match status" value="1"/>
</dbReference>
<evidence type="ECO:0000313" key="6">
    <source>
        <dbReference type="EMBL" id="PZA18396.1"/>
    </source>
</evidence>
<dbReference type="InterPro" id="IPR000700">
    <property type="entry name" value="PAS-assoc_C"/>
</dbReference>
<keyword evidence="7" id="KW-1185">Reference proteome</keyword>
<dbReference type="InterPro" id="IPR000014">
    <property type="entry name" value="PAS"/>
</dbReference>
<evidence type="ECO:0000259" key="3">
    <source>
        <dbReference type="PROSITE" id="PS50113"/>
    </source>
</evidence>
<dbReference type="FunFam" id="3.30.70.270:FF:000001">
    <property type="entry name" value="Diguanylate cyclase domain protein"/>
    <property type="match status" value="1"/>
</dbReference>
<comment type="caution">
    <text evidence="6">The sequence shown here is derived from an EMBL/GenBank/DDBJ whole genome shotgun (WGS) entry which is preliminary data.</text>
</comment>
<dbReference type="NCBIfam" id="TIGR00229">
    <property type="entry name" value="sensory_box"/>
    <property type="match status" value="2"/>
</dbReference>
<dbReference type="SUPFAM" id="SSF55781">
    <property type="entry name" value="GAF domain-like"/>
    <property type="match status" value="1"/>
</dbReference>
<dbReference type="Gene3D" id="3.30.450.40">
    <property type="match status" value="1"/>
</dbReference>
<dbReference type="Pfam" id="PF08448">
    <property type="entry name" value="PAS_4"/>
    <property type="match status" value="1"/>
</dbReference>
<dbReference type="SUPFAM" id="SSF55785">
    <property type="entry name" value="PYP-like sensor domain (PAS domain)"/>
    <property type="match status" value="2"/>
</dbReference>
<dbReference type="PANTHER" id="PTHR44757">
    <property type="entry name" value="DIGUANYLATE CYCLASE DGCP"/>
    <property type="match status" value="1"/>
</dbReference>
<feature type="domain" description="EAL" evidence="4">
    <location>
        <begin position="593"/>
        <end position="847"/>
    </location>
</feature>
<dbReference type="InterPro" id="IPR029016">
    <property type="entry name" value="GAF-like_dom_sf"/>
</dbReference>
<name>A0A323V4M7_9RHOO</name>
<dbReference type="Gene3D" id="3.20.20.450">
    <property type="entry name" value="EAL domain"/>
    <property type="match status" value="1"/>
</dbReference>
<dbReference type="InterPro" id="IPR013656">
    <property type="entry name" value="PAS_4"/>
</dbReference>
<protein>
    <submittedName>
        <fullName evidence="6">Bifunctional diguanylate cyclase/phosphodiesterase</fullName>
    </submittedName>
</protein>
<dbReference type="InterPro" id="IPR013767">
    <property type="entry name" value="PAS_fold"/>
</dbReference>
<dbReference type="Pfam" id="PF13185">
    <property type="entry name" value="GAF_2"/>
    <property type="match status" value="1"/>
</dbReference>
<accession>A0A323V4M7</accession>
<organism evidence="6 7">
    <name type="scientific">Parazoarcus communis SWub3 = DSM 12120</name>
    <dbReference type="NCBI Taxonomy" id="1121029"/>
    <lineage>
        <taxon>Bacteria</taxon>
        <taxon>Pseudomonadati</taxon>
        <taxon>Pseudomonadota</taxon>
        <taxon>Betaproteobacteria</taxon>
        <taxon>Rhodocyclales</taxon>
        <taxon>Zoogloeaceae</taxon>
        <taxon>Parazoarcus</taxon>
    </lineage>
</organism>
<dbReference type="Pfam" id="PF00990">
    <property type="entry name" value="GGDEF"/>
    <property type="match status" value="1"/>
</dbReference>
<dbReference type="GO" id="GO:0071732">
    <property type="term" value="P:cellular response to nitric oxide"/>
    <property type="evidence" value="ECO:0007669"/>
    <property type="project" value="UniProtKB-ARBA"/>
</dbReference>
<dbReference type="InterPro" id="IPR029787">
    <property type="entry name" value="Nucleotide_cyclase"/>
</dbReference>
<evidence type="ECO:0000313" key="7">
    <source>
        <dbReference type="Proteomes" id="UP000248259"/>
    </source>
</evidence>
<dbReference type="PANTHER" id="PTHR44757:SF2">
    <property type="entry name" value="BIOFILM ARCHITECTURE MAINTENANCE PROTEIN MBAA"/>
    <property type="match status" value="1"/>
</dbReference>
<dbReference type="PROSITE" id="PS50112">
    <property type="entry name" value="PAS"/>
    <property type="match status" value="2"/>
</dbReference>